<comment type="caution">
    <text evidence="2">The sequence shown here is derived from an EMBL/GenBank/DDBJ whole genome shotgun (WGS) entry which is preliminary data.</text>
</comment>
<accession>A0A2S4VDD4</accession>
<dbReference type="VEuPathDB" id="FungiDB:PSTT_12076"/>
<feature type="region of interest" description="Disordered" evidence="1">
    <location>
        <begin position="268"/>
        <end position="305"/>
    </location>
</feature>
<dbReference type="InterPro" id="IPR001138">
    <property type="entry name" value="Zn2Cys6_DnaBD"/>
</dbReference>
<feature type="compositionally biased region" description="Pro residues" evidence="1">
    <location>
        <begin position="523"/>
        <end position="538"/>
    </location>
</feature>
<feature type="compositionally biased region" description="Polar residues" evidence="1">
    <location>
        <begin position="274"/>
        <end position="287"/>
    </location>
</feature>
<feature type="compositionally biased region" description="Basic and acidic residues" evidence="1">
    <location>
        <begin position="1"/>
        <end position="31"/>
    </location>
</feature>
<dbReference type="EMBL" id="PKSM01000147">
    <property type="protein sequence ID" value="POW07440.1"/>
    <property type="molecule type" value="Genomic_DNA"/>
</dbReference>
<gene>
    <name evidence="2" type="ORF">PSHT_09964</name>
</gene>
<dbReference type="Proteomes" id="UP000238274">
    <property type="component" value="Unassembled WGS sequence"/>
</dbReference>
<feature type="compositionally biased region" description="Pro residues" evidence="1">
    <location>
        <begin position="209"/>
        <end position="229"/>
    </location>
</feature>
<dbReference type="AlphaFoldDB" id="A0A2S4VDD4"/>
<name>A0A2S4VDD4_9BASI</name>
<reference evidence="3" key="3">
    <citation type="journal article" date="2018" name="Mol. Plant Microbe Interact.">
        <title>Genome sequence resources for the wheat stripe rust pathogen (Puccinia striiformis f. sp. tritici) and the barley stripe rust pathogen (Puccinia striiformis f. sp. hordei).</title>
        <authorList>
            <person name="Xia C."/>
            <person name="Wang M."/>
            <person name="Yin C."/>
            <person name="Cornejo O.E."/>
            <person name="Hulbert S.H."/>
            <person name="Chen X."/>
        </authorList>
    </citation>
    <scope>NUCLEOTIDE SEQUENCE [LARGE SCALE GENOMIC DNA]</scope>
    <source>
        <strain evidence="3">93TX-2</strain>
    </source>
</reference>
<reference evidence="3" key="2">
    <citation type="journal article" date="2018" name="BMC Genomics">
        <title>Genomic insights into host adaptation between the wheat stripe rust pathogen (Puccinia striiformis f. sp. tritici) and the barley stripe rust pathogen (Puccinia striiformis f. sp. hordei).</title>
        <authorList>
            <person name="Xia C."/>
            <person name="Wang M."/>
            <person name="Yin C."/>
            <person name="Cornejo O.E."/>
            <person name="Hulbert S.H."/>
            <person name="Chen X."/>
        </authorList>
    </citation>
    <scope>NUCLEOTIDE SEQUENCE [LARGE SCALE GENOMIC DNA]</scope>
    <source>
        <strain evidence="3">93TX-2</strain>
    </source>
</reference>
<dbReference type="GO" id="GO:0000981">
    <property type="term" value="F:DNA-binding transcription factor activity, RNA polymerase II-specific"/>
    <property type="evidence" value="ECO:0007669"/>
    <property type="project" value="InterPro"/>
</dbReference>
<dbReference type="VEuPathDB" id="FungiDB:PSHT_09964"/>
<evidence type="ECO:0000256" key="1">
    <source>
        <dbReference type="SAM" id="MobiDB-lite"/>
    </source>
</evidence>
<feature type="region of interest" description="Disordered" evidence="1">
    <location>
        <begin position="403"/>
        <end position="546"/>
    </location>
</feature>
<keyword evidence="3" id="KW-1185">Reference proteome</keyword>
<evidence type="ECO:0000313" key="2">
    <source>
        <dbReference type="EMBL" id="POW07440.1"/>
    </source>
</evidence>
<evidence type="ECO:0008006" key="4">
    <source>
        <dbReference type="Google" id="ProtNLM"/>
    </source>
</evidence>
<feature type="compositionally biased region" description="Low complexity" evidence="1">
    <location>
        <begin position="230"/>
        <end position="248"/>
    </location>
</feature>
<dbReference type="CDD" id="cd00067">
    <property type="entry name" value="GAL4"/>
    <property type="match status" value="1"/>
</dbReference>
<organism evidence="2 3">
    <name type="scientific">Puccinia striiformis</name>
    <dbReference type="NCBI Taxonomy" id="27350"/>
    <lineage>
        <taxon>Eukaryota</taxon>
        <taxon>Fungi</taxon>
        <taxon>Dikarya</taxon>
        <taxon>Basidiomycota</taxon>
        <taxon>Pucciniomycotina</taxon>
        <taxon>Pucciniomycetes</taxon>
        <taxon>Pucciniales</taxon>
        <taxon>Pucciniaceae</taxon>
        <taxon>Puccinia</taxon>
    </lineage>
</organism>
<evidence type="ECO:0000313" key="3">
    <source>
        <dbReference type="Proteomes" id="UP000238274"/>
    </source>
</evidence>
<feature type="region of interest" description="Disordered" evidence="1">
    <location>
        <begin position="1"/>
        <end position="32"/>
    </location>
</feature>
<protein>
    <recommendedName>
        <fullName evidence="4">Zn(2)-C6 fungal-type domain-containing protein</fullName>
    </recommendedName>
</protein>
<sequence length="672" mass="73144">MKQDKDPLKIDLPDSDQESVKEDLISPKHSDNSSIKQYLPEVAKKIATLLRSGLDCPVLTSSGLPSVSGHARHPLCLSSFLGPPPDSTDAAYGIAKLAESDAAYVHASFPPLFPSLGWVVAQPVLYPNRSSLTILPRSTPSIPGYRAHSTTPFPLISTTSTMPTCDRCASRGIKCVCTNTDRACTACQKAKARCSAIREPLDSSSSGLPPVPAPAPLSKPPPPPIPPRPVRSLPVSTPSRSTLPTTSAQLSTGFRRVVSVLVPQTNRGRRHNFSRTPSPFLNRSSVSGMVPRPSSISGASRPPKRRAEADLSVIYDHYHTWLRTEPSRIMIADAPLPELPPMPLRNTFDGNASGYQAAVIAWFDNRRVIQSYLGIPFDQPVPAFEDSVAIQFSQRASPAAPVIDIDDVRTPVGSPTRVSSVSEGGSPPRPAPVNPLDKGKERAVTPRPPADSVDNDEERAATPCPSIDRRERTDARAGSTFTDRDADGSSVDNAYPDDGVGPEHLVLPSSPVGENDYYGVPYDRPPPTFRSPAPPARPNTPIDPLHDLFPDRPQFARRYMPALIVNEFLRYIDDAYIIALQWSAFTPSDRRNQYELFHTNCQLLRNSADDVIPFNNRFGTRAPRVTPPLEETARPTSQVPVAEGKGDTTPCPNRPPTKGAHDHTPGPTRFRY</sequence>
<feature type="region of interest" description="Disordered" evidence="1">
    <location>
        <begin position="622"/>
        <end position="672"/>
    </location>
</feature>
<feature type="region of interest" description="Disordered" evidence="1">
    <location>
        <begin position="200"/>
        <end position="249"/>
    </location>
</feature>
<reference evidence="2 3" key="1">
    <citation type="submission" date="2017-12" db="EMBL/GenBank/DDBJ databases">
        <title>Gene loss provides genomic basis for host adaptation in cereal stripe rust fungi.</title>
        <authorList>
            <person name="Xia C."/>
        </authorList>
    </citation>
    <scope>NUCLEOTIDE SEQUENCE [LARGE SCALE GENOMIC DNA]</scope>
    <source>
        <strain evidence="2 3">93TX-2</strain>
    </source>
</reference>
<proteinExistence type="predicted"/>
<dbReference type="GO" id="GO:0008270">
    <property type="term" value="F:zinc ion binding"/>
    <property type="evidence" value="ECO:0007669"/>
    <property type="project" value="InterPro"/>
</dbReference>